<evidence type="ECO:0000256" key="2">
    <source>
        <dbReference type="ARBA" id="ARBA00004586"/>
    </source>
</evidence>
<gene>
    <name evidence="10" type="ordered locus">Ctha_2672</name>
</gene>
<name>B3QYP8_CHLT3</name>
<evidence type="ECO:0000256" key="8">
    <source>
        <dbReference type="ARBA" id="ARBA00023136"/>
    </source>
</evidence>
<dbReference type="GO" id="GO:0000030">
    <property type="term" value="F:mannosyltransferase activity"/>
    <property type="evidence" value="ECO:0007669"/>
    <property type="project" value="TreeGrafter"/>
</dbReference>
<keyword evidence="11" id="KW-1185">Reference proteome</keyword>
<dbReference type="OrthoDB" id="1465857at2"/>
<reference evidence="10 11" key="1">
    <citation type="submission" date="2008-06" db="EMBL/GenBank/DDBJ databases">
        <title>Complete sequence of Chloroherpeton thalassium ATCC 35110.</title>
        <authorList>
            <consortium name="US DOE Joint Genome Institute"/>
            <person name="Lucas S."/>
            <person name="Copeland A."/>
            <person name="Lapidus A."/>
            <person name="Glavina del Rio T."/>
            <person name="Dalin E."/>
            <person name="Tice H."/>
            <person name="Bruce D."/>
            <person name="Goodwin L."/>
            <person name="Pitluck S."/>
            <person name="Schmutz J."/>
            <person name="Larimer F."/>
            <person name="Land M."/>
            <person name="Hauser L."/>
            <person name="Kyrpides N."/>
            <person name="Mikhailova N."/>
            <person name="Liu Z."/>
            <person name="Li T."/>
            <person name="Zhao F."/>
            <person name="Overmann J."/>
            <person name="Bryant D.A."/>
            <person name="Richardson P."/>
        </authorList>
    </citation>
    <scope>NUCLEOTIDE SEQUENCE [LARGE SCALE GENOMIC DNA]</scope>
    <source>
        <strain evidence="11">ATCC 35110 / GB-78</strain>
    </source>
</reference>
<dbReference type="STRING" id="517418.Ctha_2672"/>
<keyword evidence="8 9" id="KW-0472">Membrane</keyword>
<accession>B3QYP8</accession>
<dbReference type="Proteomes" id="UP000001208">
    <property type="component" value="Chromosome"/>
</dbReference>
<keyword evidence="4 10" id="KW-0808">Transferase</keyword>
<evidence type="ECO:0000256" key="3">
    <source>
        <dbReference type="ARBA" id="ARBA00022676"/>
    </source>
</evidence>
<feature type="transmembrane region" description="Helical" evidence="9">
    <location>
        <begin position="290"/>
        <end position="308"/>
    </location>
</feature>
<keyword evidence="5 9" id="KW-0812">Transmembrane</keyword>
<proteinExistence type="predicted"/>
<keyword evidence="3 10" id="KW-0328">Glycosyltransferase</keyword>
<dbReference type="AlphaFoldDB" id="B3QYP8"/>
<keyword evidence="7 9" id="KW-1133">Transmembrane helix</keyword>
<evidence type="ECO:0000256" key="9">
    <source>
        <dbReference type="SAM" id="Phobius"/>
    </source>
</evidence>
<feature type="transmembrane region" description="Helical" evidence="9">
    <location>
        <begin position="259"/>
        <end position="283"/>
    </location>
</feature>
<evidence type="ECO:0000256" key="6">
    <source>
        <dbReference type="ARBA" id="ARBA00022824"/>
    </source>
</evidence>
<dbReference type="EMBL" id="CP001100">
    <property type="protein sequence ID" value="ACF15121.1"/>
    <property type="molecule type" value="Genomic_DNA"/>
</dbReference>
<dbReference type="PANTHER" id="PTHR22760">
    <property type="entry name" value="GLYCOSYLTRANSFERASE"/>
    <property type="match status" value="1"/>
</dbReference>
<dbReference type="RefSeq" id="WP_012501203.1">
    <property type="nucleotide sequence ID" value="NC_011026.1"/>
</dbReference>
<dbReference type="GO" id="GO:0012505">
    <property type="term" value="C:endomembrane system"/>
    <property type="evidence" value="ECO:0007669"/>
    <property type="project" value="UniProtKB-SubCell"/>
</dbReference>
<dbReference type="InterPro" id="IPR005599">
    <property type="entry name" value="GPI_mannosylTrfase"/>
</dbReference>
<evidence type="ECO:0000313" key="11">
    <source>
        <dbReference type="Proteomes" id="UP000001208"/>
    </source>
</evidence>
<organism evidence="10 11">
    <name type="scientific">Chloroherpeton thalassium (strain ATCC 35110 / GB-78)</name>
    <dbReference type="NCBI Taxonomy" id="517418"/>
    <lineage>
        <taxon>Bacteria</taxon>
        <taxon>Pseudomonadati</taxon>
        <taxon>Chlorobiota</taxon>
        <taxon>Chlorobiia</taxon>
        <taxon>Chlorobiales</taxon>
        <taxon>Chloroherpetonaceae</taxon>
        <taxon>Chloroherpeton</taxon>
    </lineage>
</organism>
<evidence type="ECO:0000313" key="10">
    <source>
        <dbReference type="EMBL" id="ACF15121.1"/>
    </source>
</evidence>
<dbReference type="KEGG" id="cts:Ctha_2672"/>
<keyword evidence="6" id="KW-0256">Endoplasmic reticulum</keyword>
<comment type="subcellular location">
    <subcellularLocation>
        <location evidence="1">Endomembrane system</location>
        <topology evidence="1">Multi-pass membrane protein</topology>
    </subcellularLocation>
    <subcellularLocation>
        <location evidence="2">Endoplasmic reticulum membrane</location>
    </subcellularLocation>
</comment>
<feature type="transmembrane region" description="Helical" evidence="9">
    <location>
        <begin position="175"/>
        <end position="204"/>
    </location>
</feature>
<feature type="transmembrane region" description="Helical" evidence="9">
    <location>
        <begin position="13"/>
        <end position="31"/>
    </location>
</feature>
<protein>
    <submittedName>
        <fullName evidence="10">Alg9 family protein mannosyltransferase</fullName>
    </submittedName>
</protein>
<feature type="transmembrane region" description="Helical" evidence="9">
    <location>
        <begin position="211"/>
        <end position="239"/>
    </location>
</feature>
<feature type="transmembrane region" description="Helical" evidence="9">
    <location>
        <begin position="314"/>
        <end position="331"/>
    </location>
</feature>
<evidence type="ECO:0000256" key="5">
    <source>
        <dbReference type="ARBA" id="ARBA00022692"/>
    </source>
</evidence>
<evidence type="ECO:0000256" key="1">
    <source>
        <dbReference type="ARBA" id="ARBA00004127"/>
    </source>
</evidence>
<dbReference type="HOGENOM" id="CLU_501384_0_0_10"/>
<evidence type="ECO:0000256" key="7">
    <source>
        <dbReference type="ARBA" id="ARBA00022989"/>
    </source>
</evidence>
<dbReference type="Pfam" id="PF03901">
    <property type="entry name" value="Glyco_transf_22"/>
    <property type="match status" value="1"/>
</dbReference>
<feature type="transmembrane region" description="Helical" evidence="9">
    <location>
        <begin position="119"/>
        <end position="138"/>
    </location>
</feature>
<feature type="transmembrane region" description="Helical" evidence="9">
    <location>
        <begin position="352"/>
        <end position="370"/>
    </location>
</feature>
<evidence type="ECO:0000256" key="4">
    <source>
        <dbReference type="ARBA" id="ARBA00022679"/>
    </source>
</evidence>
<feature type="transmembrane region" description="Helical" evidence="9">
    <location>
        <begin position="145"/>
        <end position="163"/>
    </location>
</feature>
<feature type="transmembrane region" description="Helical" evidence="9">
    <location>
        <begin position="95"/>
        <end position="113"/>
    </location>
</feature>
<sequence length="494" mass="57907">MKTELQHFFEEKTLTSLILIALIVRLLAAIFSKGFGMFDDHFLAIEVAQRWADGYNDWFNRGIPAGHSIIYPGLHYLLFKFLDAMSLTDPQDKMLIVRLIHAVYSTLTVAFAYKTTEILSGKSAAKTVGLIIGLFWVFPFMSVRNLIEFVCIPPLMISFYYIAKNEKEKTYLNTLLAGVFMGFSFMFRYQILLILGGVGLVFLFRKEVTNAFLYGIGFLISAFLTQGVVDWIAWGYPFAAIYAYFDYNLHHSQNYPSGFLGLYTLLLLGVFIPPTSFLYAWGYFKSFKKYVILAFPALIFLIFHSIFPNQQERFVLPATPLFIISGVIGFQELQKKYQFISRDSKILKAAHIWFWTINIILLFAFTFHYSKKSRVETVYYFHNKPDVHAIIFDHARQPPIFYMDKWVEYYRVENSEDWHKLKTKIQNKEIIKPNYAVFLGQKNIEERVKTMNEVLNVKTEIEKEIEPSFLDNILYRLNPKRNRNRTSYIYKIDW</sequence>
<dbReference type="eggNOG" id="COG1807">
    <property type="taxonomic scope" value="Bacteria"/>
</dbReference>